<gene>
    <name evidence="1" type="ORF">HNR28_002299</name>
</gene>
<protein>
    <submittedName>
        <fullName evidence="1">Uncharacterized protein</fullName>
    </submittedName>
</protein>
<dbReference type="EMBL" id="JACHIB010000013">
    <property type="protein sequence ID" value="MBB6084254.1"/>
    <property type="molecule type" value="Genomic_DNA"/>
</dbReference>
<name>A0A7W9TPC6_CASDE</name>
<reference evidence="1 2" key="1">
    <citation type="submission" date="2020-08" db="EMBL/GenBank/DDBJ databases">
        <title>Genomic Encyclopedia of Type Strains, Phase IV (KMG-IV): sequencing the most valuable type-strain genomes for metagenomic binning, comparative biology and taxonomic classification.</title>
        <authorList>
            <person name="Goeker M."/>
        </authorList>
    </citation>
    <scope>NUCLEOTIDE SEQUENCE [LARGE SCALE GENOMIC DNA]</scope>
    <source>
        <strain evidence="1 2">DSM 12141</strain>
    </source>
</reference>
<dbReference type="RefSeq" id="WP_184142889.1">
    <property type="nucleotide sequence ID" value="NZ_JACHIB010000013.1"/>
</dbReference>
<evidence type="ECO:0000313" key="1">
    <source>
        <dbReference type="EMBL" id="MBB6084254.1"/>
    </source>
</evidence>
<comment type="caution">
    <text evidence="1">The sequence shown here is derived from an EMBL/GenBank/DDBJ whole genome shotgun (WGS) entry which is preliminary data.</text>
</comment>
<organism evidence="1 2">
    <name type="scientific">Castellaniella defragrans</name>
    <name type="common">Alcaligenes defragrans</name>
    <dbReference type="NCBI Taxonomy" id="75697"/>
    <lineage>
        <taxon>Bacteria</taxon>
        <taxon>Pseudomonadati</taxon>
        <taxon>Pseudomonadota</taxon>
        <taxon>Betaproteobacteria</taxon>
        <taxon>Burkholderiales</taxon>
        <taxon>Alcaligenaceae</taxon>
        <taxon>Castellaniella</taxon>
    </lineage>
</organism>
<proteinExistence type="predicted"/>
<dbReference type="AlphaFoldDB" id="A0A7W9TPC6"/>
<accession>A0A7W9TPC6</accession>
<dbReference type="Proteomes" id="UP000541136">
    <property type="component" value="Unassembled WGS sequence"/>
</dbReference>
<sequence>MHIEFLVEDVSGEKLLEAVLPKLLGGQGDPHTWRTHSYKGIGRVPKHLKPGTDASKRILLDRLPLALRGYGKTPGIDAVVVVLAPCWIQIATSSPVLANCVRACAV</sequence>
<evidence type="ECO:0000313" key="2">
    <source>
        <dbReference type="Proteomes" id="UP000541136"/>
    </source>
</evidence>